<reference evidence="4" key="2">
    <citation type="journal article" date="2011" name="Stand. Genomic Sci.">
        <title>Complete genome sequence of Weeksella virosa type strain (9751T).</title>
        <authorList>
            <person name="Lang E."/>
            <person name="Teshima H."/>
            <person name="Lucas S."/>
            <person name="Lapidus A."/>
            <person name="Hammon N."/>
            <person name="Deshpande S."/>
            <person name="Nolan M."/>
            <person name="Cheng J."/>
            <person name="Pitluck S."/>
            <person name="Liolios K."/>
            <person name="Pagani I."/>
            <person name="Mikhailova N."/>
            <person name="Ivanova N."/>
            <person name="Mavromatis K."/>
            <person name="Pati A."/>
            <person name="Tapia R."/>
            <person name="Han C."/>
            <person name="Goodwin L."/>
            <person name="Chen A."/>
            <person name="Palaniappan K."/>
            <person name="Land M."/>
            <person name="Hauser L."/>
            <person name="Chang Y."/>
            <person name="Jeffries C."/>
            <person name="Brambilla E."/>
            <person name="Kopitz M."/>
            <person name="Rohde M."/>
            <person name="Goker M."/>
            <person name="Tindall B."/>
            <person name="Detter J."/>
            <person name="Woyke T."/>
            <person name="Bristow J."/>
            <person name="Eisen J."/>
            <person name="Markowitz V."/>
            <person name="Hugenholtz P."/>
            <person name="Klenk H."/>
            <person name="Kyrpides N."/>
        </authorList>
    </citation>
    <scope>NUCLEOTIDE SEQUENCE [LARGE SCALE GENOMIC DNA]</scope>
    <source>
        <strain evidence="4">ATCC 43766 / DSM 16922 / JCM 21250 / NBRC 16016 / NCTC 11634 / CL345/78</strain>
    </source>
</reference>
<keyword evidence="4" id="KW-1185">Reference proteome</keyword>
<dbReference type="eggNOG" id="COG0673">
    <property type="taxonomic scope" value="Bacteria"/>
</dbReference>
<sequence length="328" mass="37161">MIKFSILGFGHIGKVHYQAIKETVGAKLVAIIDLVEPILEESTANIDYYTSLEHFLENDTETNVVVIATPNGMHHIHAISCLQAGKNVLIEKPMALDIENAKAILATAEENNKRVFSSMQLRFSPVVQYVKNALDQKALGEIYMVNIQCFWNRNKNYYKLRDWHGSEEMDGGVLFTQFSHFIDIMNFWFDDVKCLSSVQYNFNHQGITEFGDSGKLEFKADSAHGHMVYTTATFNKNFESTITIIAEKGTIKIGDQYLNKLLYADLKHLCCSDKLTTEQKNFHPNAMNEIVEALTENKPSILDGKYALNLVQFITDANEMAANEIIIE</sequence>
<dbReference type="KEGG" id="wvi:Weevi_1284"/>
<dbReference type="Pfam" id="PF22725">
    <property type="entry name" value="GFO_IDH_MocA_C3"/>
    <property type="match status" value="1"/>
</dbReference>
<dbReference type="AlphaFoldDB" id="F0NXJ8"/>
<feature type="domain" description="GFO/IDH/MocA-like oxidoreductase" evidence="2">
    <location>
        <begin position="127"/>
        <end position="251"/>
    </location>
</feature>
<dbReference type="STRING" id="865938.Weevi_1284"/>
<dbReference type="RefSeq" id="WP_013598378.1">
    <property type="nucleotide sequence ID" value="NC_015144.1"/>
</dbReference>
<dbReference type="InterPro" id="IPR052515">
    <property type="entry name" value="Gfo/Idh/MocA_Oxidoreductase"/>
</dbReference>
<dbReference type="HOGENOM" id="CLU_023194_1_0_10"/>
<proteinExistence type="predicted"/>
<evidence type="ECO:0000313" key="4">
    <source>
        <dbReference type="Proteomes" id="UP000008641"/>
    </source>
</evidence>
<dbReference type="GO" id="GO:0000166">
    <property type="term" value="F:nucleotide binding"/>
    <property type="evidence" value="ECO:0007669"/>
    <property type="project" value="InterPro"/>
</dbReference>
<dbReference type="PANTHER" id="PTHR43249:SF1">
    <property type="entry name" value="D-GLUCOSIDE 3-DEHYDROGENASE"/>
    <property type="match status" value="1"/>
</dbReference>
<evidence type="ECO:0000313" key="3">
    <source>
        <dbReference type="EMBL" id="ADX67988.1"/>
    </source>
</evidence>
<feature type="domain" description="Gfo/Idh/MocA-like oxidoreductase N-terminal" evidence="1">
    <location>
        <begin position="2"/>
        <end position="116"/>
    </location>
</feature>
<dbReference type="SUPFAM" id="SSF51735">
    <property type="entry name" value="NAD(P)-binding Rossmann-fold domains"/>
    <property type="match status" value="1"/>
</dbReference>
<dbReference type="Gene3D" id="3.40.50.720">
    <property type="entry name" value="NAD(P)-binding Rossmann-like Domain"/>
    <property type="match status" value="1"/>
</dbReference>
<dbReference type="InterPro" id="IPR000683">
    <property type="entry name" value="Gfo/Idh/MocA-like_OxRdtase_N"/>
</dbReference>
<protein>
    <submittedName>
        <fullName evidence="3">Oxidoreductase domain protein</fullName>
    </submittedName>
</protein>
<dbReference type="Pfam" id="PF01408">
    <property type="entry name" value="GFO_IDH_MocA"/>
    <property type="match status" value="1"/>
</dbReference>
<reference evidence="3 4" key="1">
    <citation type="journal article" date="2011" name="Stand. Genomic Sci.">
        <title>Complete genome sequence of Weeksella virosa type strain (9751).</title>
        <authorList>
            <person name="Lang E."/>
            <person name="Teshima H."/>
            <person name="Lucas S."/>
            <person name="Lapidus A."/>
            <person name="Hammon N."/>
            <person name="Deshpande S."/>
            <person name="Nolan M."/>
            <person name="Cheng J.F."/>
            <person name="Pitluck S."/>
            <person name="Liolios K."/>
            <person name="Pagani I."/>
            <person name="Mikhailova N."/>
            <person name="Ivanova N."/>
            <person name="Mavromatis K."/>
            <person name="Pati A."/>
            <person name="Tapia R."/>
            <person name="Han C."/>
            <person name="Goodwin L."/>
            <person name="Chen A."/>
            <person name="Palaniappan K."/>
            <person name="Land M."/>
            <person name="Hauser L."/>
            <person name="Chang Y.J."/>
            <person name="Jeffries C.D."/>
            <person name="Brambilla E.M."/>
            <person name="Kopitz M."/>
            <person name="Rohde M."/>
            <person name="Goker M."/>
            <person name="Tindall B.J."/>
            <person name="Detter J.C."/>
            <person name="Woyke T."/>
            <person name="Bristow J."/>
            <person name="Eisen J.A."/>
            <person name="Markowitz V."/>
            <person name="Hugenholtz P."/>
            <person name="Klenk H.P."/>
            <person name="Kyrpides N.C."/>
        </authorList>
    </citation>
    <scope>NUCLEOTIDE SEQUENCE [LARGE SCALE GENOMIC DNA]</scope>
    <source>
        <strain evidence="4">ATCC 43766 / DSM 16922 / JCM 21250 / NBRC 16016 / NCTC 11634 / CL345/78</strain>
    </source>
</reference>
<dbReference type="InterPro" id="IPR055170">
    <property type="entry name" value="GFO_IDH_MocA-like_dom"/>
</dbReference>
<dbReference type="PANTHER" id="PTHR43249">
    <property type="entry name" value="UDP-N-ACETYL-2-AMINO-2-DEOXY-D-GLUCURONATE OXIDASE"/>
    <property type="match status" value="1"/>
</dbReference>
<evidence type="ECO:0000259" key="2">
    <source>
        <dbReference type="Pfam" id="PF22725"/>
    </source>
</evidence>
<dbReference type="EMBL" id="CP002455">
    <property type="protein sequence ID" value="ADX67988.1"/>
    <property type="molecule type" value="Genomic_DNA"/>
</dbReference>
<gene>
    <name evidence="3" type="ordered locus">Weevi_1284</name>
</gene>
<dbReference type="InterPro" id="IPR036291">
    <property type="entry name" value="NAD(P)-bd_dom_sf"/>
</dbReference>
<evidence type="ECO:0000259" key="1">
    <source>
        <dbReference type="Pfam" id="PF01408"/>
    </source>
</evidence>
<dbReference type="Gene3D" id="3.30.360.10">
    <property type="entry name" value="Dihydrodipicolinate Reductase, domain 2"/>
    <property type="match status" value="1"/>
</dbReference>
<accession>F0NXJ8</accession>
<dbReference type="SUPFAM" id="SSF55347">
    <property type="entry name" value="Glyceraldehyde-3-phosphate dehydrogenase-like, C-terminal domain"/>
    <property type="match status" value="1"/>
</dbReference>
<dbReference type="OrthoDB" id="9815825at2"/>
<dbReference type="Proteomes" id="UP000008641">
    <property type="component" value="Chromosome"/>
</dbReference>
<name>F0NXJ8_WEEVC</name>
<organism evidence="3 4">
    <name type="scientific">Weeksella virosa (strain ATCC 43766 / DSM 16922 / JCM 21250 / CCUG 30538 / CDC 9751 / IAM 14551 / NBRC 16016 / NCTC 11634 / CL345/78)</name>
    <dbReference type="NCBI Taxonomy" id="865938"/>
    <lineage>
        <taxon>Bacteria</taxon>
        <taxon>Pseudomonadati</taxon>
        <taxon>Bacteroidota</taxon>
        <taxon>Flavobacteriia</taxon>
        <taxon>Flavobacteriales</taxon>
        <taxon>Weeksellaceae</taxon>
        <taxon>Weeksella</taxon>
    </lineage>
</organism>